<accession>W9KYJ0</accession>
<gene>
    <name evidence="1" type="ORF">FOZG_03598</name>
</gene>
<protein>
    <submittedName>
        <fullName evidence="1">Uncharacterized protein</fullName>
    </submittedName>
</protein>
<dbReference type="AlphaFoldDB" id="W9KYJ0"/>
<reference evidence="1" key="1">
    <citation type="submission" date="2011-06" db="EMBL/GenBank/DDBJ databases">
        <title>The Genome Sequence of Fusarium oxysporum Fo47.</title>
        <authorList>
            <consortium name="The Broad Institute Genome Sequencing Platform"/>
            <person name="Ma L.-J."/>
            <person name="Gale L.R."/>
            <person name="Schwartz D.C."/>
            <person name="Zhou S."/>
            <person name="Corby-Kistler H."/>
            <person name="Young S.K."/>
            <person name="Zeng Q."/>
            <person name="Gargeya S."/>
            <person name="Fitzgerald M."/>
            <person name="Haas B."/>
            <person name="Abouelleil A."/>
            <person name="Alvarado L."/>
            <person name="Arachchi H.M."/>
            <person name="Berlin A."/>
            <person name="Brown A."/>
            <person name="Chapman S.B."/>
            <person name="Chen Z."/>
            <person name="Dunbar C."/>
            <person name="Freedman E."/>
            <person name="Gearin G."/>
            <person name="Gellesch M."/>
            <person name="Goldberg J."/>
            <person name="Griggs A."/>
            <person name="Gujja S."/>
            <person name="Heiman D."/>
            <person name="Howarth C."/>
            <person name="Larson L."/>
            <person name="Lui A."/>
            <person name="MacDonald P.J.P."/>
            <person name="Mehta T."/>
            <person name="Montmayeur A."/>
            <person name="Murphy C."/>
            <person name="Neiman D."/>
            <person name="Pearson M."/>
            <person name="Priest M."/>
            <person name="Roberts A."/>
            <person name="Saif S."/>
            <person name="Shea T."/>
            <person name="Shenoy N."/>
            <person name="Sisk P."/>
            <person name="Stolte C."/>
            <person name="Sykes S."/>
            <person name="Wortman J."/>
            <person name="Nusbaum C."/>
            <person name="Birren B."/>
        </authorList>
    </citation>
    <scope>NUCLEOTIDE SEQUENCE [LARGE SCALE GENOMIC DNA]</scope>
    <source>
        <strain evidence="1">Fo47</strain>
    </source>
</reference>
<sequence length="53" mass="5856">MSFALVDSINSDWPELVPDPSPCLTISQPVSLTRDNPKPSHMDRVVNLCTFLA</sequence>
<evidence type="ECO:0000313" key="1">
    <source>
        <dbReference type="EMBL" id="EWZ47804.1"/>
    </source>
</evidence>
<name>W9KYJ0_FUSOX</name>
<dbReference type="VEuPathDB" id="FungiDB:FOZG_03598"/>
<dbReference type="HOGENOM" id="CLU_3068737_0_0_1"/>
<reference evidence="1" key="2">
    <citation type="submission" date="2012-06" db="EMBL/GenBank/DDBJ databases">
        <title>Annotation of the Genome Sequence of Fusarium oxysporum Fo47.</title>
        <authorList>
            <consortium name="The Broad Institute Genomics Platform"/>
            <person name="Ma L.-J."/>
            <person name="Corby-Kistler H."/>
            <person name="Broz K."/>
            <person name="Gale L.R."/>
            <person name="Jonkers W."/>
            <person name="O'Donnell K."/>
            <person name="Ploetz R."/>
            <person name="Steinberg C."/>
            <person name="Schwartz D.C."/>
            <person name="VanEtten H."/>
            <person name="Zhou S."/>
            <person name="Young S.K."/>
            <person name="Zeng Q."/>
            <person name="Gargeya S."/>
            <person name="Fitzgerald M."/>
            <person name="Abouelleil A."/>
            <person name="Alvarado L."/>
            <person name="Chapman S.B."/>
            <person name="Gainer-Dewar J."/>
            <person name="Goldberg J."/>
            <person name="Griggs A."/>
            <person name="Gujja S."/>
            <person name="Hansen M."/>
            <person name="Howarth C."/>
            <person name="Imamovic A."/>
            <person name="Ireland A."/>
            <person name="Larimer J."/>
            <person name="McCowan C."/>
            <person name="Murphy C."/>
            <person name="Pearson M."/>
            <person name="Poon T.W."/>
            <person name="Priest M."/>
            <person name="Roberts A."/>
            <person name="Saif S."/>
            <person name="Shea T."/>
            <person name="Sykes S."/>
            <person name="Wortman J."/>
            <person name="Nusbaum C."/>
            <person name="Birren B."/>
        </authorList>
    </citation>
    <scope>NUCLEOTIDE SEQUENCE</scope>
    <source>
        <strain evidence="1">Fo47</strain>
    </source>
</reference>
<organism evidence="1">
    <name type="scientific">Fusarium oxysporum Fo47</name>
    <dbReference type="NCBI Taxonomy" id="660027"/>
    <lineage>
        <taxon>Eukaryota</taxon>
        <taxon>Fungi</taxon>
        <taxon>Dikarya</taxon>
        <taxon>Ascomycota</taxon>
        <taxon>Pezizomycotina</taxon>
        <taxon>Sordariomycetes</taxon>
        <taxon>Hypocreomycetidae</taxon>
        <taxon>Hypocreales</taxon>
        <taxon>Nectriaceae</taxon>
        <taxon>Fusarium</taxon>
        <taxon>Fusarium oxysporum species complex</taxon>
    </lineage>
</organism>
<proteinExistence type="predicted"/>
<dbReference type="Proteomes" id="UP000030766">
    <property type="component" value="Unassembled WGS sequence"/>
</dbReference>
<dbReference type="EMBL" id="JH717897">
    <property type="protein sequence ID" value="EWZ47804.1"/>
    <property type="molecule type" value="Genomic_DNA"/>
</dbReference>